<keyword evidence="1" id="KW-0805">Transcription regulation</keyword>
<dbReference type="InterPro" id="IPR051011">
    <property type="entry name" value="Metal_resp_trans_reg"/>
</dbReference>
<dbReference type="InterPro" id="IPR001845">
    <property type="entry name" value="HTH_ArsR_DNA-bd_dom"/>
</dbReference>
<dbReference type="InterPro" id="IPR036390">
    <property type="entry name" value="WH_DNA-bd_sf"/>
</dbReference>
<dbReference type="PANTHER" id="PTHR43132">
    <property type="entry name" value="ARSENICAL RESISTANCE OPERON REPRESSOR ARSR-RELATED"/>
    <property type="match status" value="1"/>
</dbReference>
<evidence type="ECO:0000259" key="4">
    <source>
        <dbReference type="PROSITE" id="PS50987"/>
    </source>
</evidence>
<dbReference type="SUPFAM" id="SSF46785">
    <property type="entry name" value="Winged helix' DNA-binding domain"/>
    <property type="match status" value="1"/>
</dbReference>
<evidence type="ECO:0000313" key="6">
    <source>
        <dbReference type="Proteomes" id="UP000807371"/>
    </source>
</evidence>
<proteinExistence type="predicted"/>
<keyword evidence="3" id="KW-0804">Transcription</keyword>
<keyword evidence="2" id="KW-0238">DNA-binding</keyword>
<dbReference type="Pfam" id="PF12802">
    <property type="entry name" value="MarR_2"/>
    <property type="match status" value="1"/>
</dbReference>
<evidence type="ECO:0000313" key="5">
    <source>
        <dbReference type="EMBL" id="MBH5338799.1"/>
    </source>
</evidence>
<dbReference type="SMART" id="SM00418">
    <property type="entry name" value="HTH_ARSR"/>
    <property type="match status" value="1"/>
</dbReference>
<dbReference type="Gene3D" id="1.10.10.10">
    <property type="entry name" value="Winged helix-like DNA-binding domain superfamily/Winged helix DNA-binding domain"/>
    <property type="match status" value="1"/>
</dbReference>
<reference evidence="5 6" key="1">
    <citation type="submission" date="2020-09" db="EMBL/GenBank/DDBJ databases">
        <title>Biosynthesis of the nuclear factor of activated T cells inhibitor NFAT-133 and its congeners in Streptomyces pactum.</title>
        <authorList>
            <person name="Zhou W."/>
            <person name="Posri P."/>
            <person name="Abugrain M.E."/>
            <person name="Weisberg A.J."/>
            <person name="Chang J.H."/>
            <person name="Mahmud T."/>
        </authorList>
    </citation>
    <scope>NUCLEOTIDE SEQUENCE [LARGE SCALE GENOMIC DNA]</scope>
    <source>
        <strain evidence="5 6">ATCC 27456</strain>
    </source>
</reference>
<dbReference type="PANTHER" id="PTHR43132:SF8">
    <property type="entry name" value="HTH-TYPE TRANSCRIPTIONAL REGULATOR KMTR"/>
    <property type="match status" value="1"/>
</dbReference>
<dbReference type="CDD" id="cd00090">
    <property type="entry name" value="HTH_ARSR"/>
    <property type="match status" value="1"/>
</dbReference>
<dbReference type="InterPro" id="IPR036388">
    <property type="entry name" value="WH-like_DNA-bd_sf"/>
</dbReference>
<accession>A0ABS0NUB4</accession>
<keyword evidence="6" id="KW-1185">Reference proteome</keyword>
<comment type="caution">
    <text evidence="5">The sequence shown here is derived from an EMBL/GenBank/DDBJ whole genome shotgun (WGS) entry which is preliminary data.</text>
</comment>
<dbReference type="EMBL" id="JACYXC010000002">
    <property type="protein sequence ID" value="MBH5338799.1"/>
    <property type="molecule type" value="Genomic_DNA"/>
</dbReference>
<dbReference type="InterPro" id="IPR011991">
    <property type="entry name" value="ArsR-like_HTH"/>
</dbReference>
<gene>
    <name evidence="5" type="ORF">IHE55_30085</name>
</gene>
<name>A0ABS0NUB4_9ACTN</name>
<dbReference type="InterPro" id="IPR000835">
    <property type="entry name" value="HTH_MarR-typ"/>
</dbReference>
<protein>
    <submittedName>
        <fullName evidence="5">Winged helix-turn-helix transcriptional regulator</fullName>
    </submittedName>
</protein>
<evidence type="ECO:0000256" key="1">
    <source>
        <dbReference type="ARBA" id="ARBA00023015"/>
    </source>
</evidence>
<evidence type="ECO:0000256" key="2">
    <source>
        <dbReference type="ARBA" id="ARBA00023125"/>
    </source>
</evidence>
<dbReference type="RefSeq" id="WP_197992568.1">
    <property type="nucleotide sequence ID" value="NZ_JACYXC010000002.1"/>
</dbReference>
<feature type="domain" description="HTH arsR-type" evidence="4">
    <location>
        <begin position="235"/>
        <end position="324"/>
    </location>
</feature>
<dbReference type="PROSITE" id="PS50987">
    <property type="entry name" value="HTH_ARSR_2"/>
    <property type="match status" value="1"/>
</dbReference>
<sequence length="324" mass="35246">MIDTWGPLGETFLSLTTLQHPAGPAVFGGWRQRVRQAQQLITHPAAALFQGGFVDLFTVTGPAASWEEGLEALRNAGSDLMRQEFAGARELREHYTKRSDRWAGLAWGDPAHDRGDREALVDFLDGYYRVAVAPYWSGMRTRLQQEQAGRARVYAEQGVEAMLARLPPGFRWRSPILEIGRGATVYEFHLGGRGLVLVPSVFYQSRPTVFFSPDGQEPAVLFVPVLRTTGDAAGVLTTTQNGTLKELEALLGRTRARALDAIGQVPCTTSQLAQRLNVSLASASEHATVLRRAGLITTIRHGSAVHHSVTPLGTGLLNGMSPAP</sequence>
<dbReference type="Proteomes" id="UP000807371">
    <property type="component" value="Unassembled WGS sequence"/>
</dbReference>
<evidence type="ECO:0000256" key="3">
    <source>
        <dbReference type="ARBA" id="ARBA00023163"/>
    </source>
</evidence>
<organism evidence="5 6">
    <name type="scientific">Streptomyces pactum</name>
    <dbReference type="NCBI Taxonomy" id="68249"/>
    <lineage>
        <taxon>Bacteria</taxon>
        <taxon>Bacillati</taxon>
        <taxon>Actinomycetota</taxon>
        <taxon>Actinomycetes</taxon>
        <taxon>Kitasatosporales</taxon>
        <taxon>Streptomycetaceae</taxon>
        <taxon>Streptomyces</taxon>
    </lineage>
</organism>